<accession>H8I5I9</accession>
<dbReference type="RefSeq" id="WP_014405147.1">
    <property type="nucleotide sequence ID" value="NC_017034.1"/>
</dbReference>
<dbReference type="SUPFAM" id="SSF53756">
    <property type="entry name" value="UDP-Glycosyltransferase/glycogen phosphorylase"/>
    <property type="match status" value="1"/>
</dbReference>
<dbReference type="EMBL" id="CP003243">
    <property type="protein sequence ID" value="AFC99308.1"/>
    <property type="molecule type" value="Genomic_DNA"/>
</dbReference>
<dbReference type="GeneID" id="11970431"/>
<organism evidence="3 4">
    <name type="scientific">Methanocella conradii (strain DSM 24694 / JCM 17849 / CGMCC 1.5162 / HZ254)</name>
    <dbReference type="NCBI Taxonomy" id="1041930"/>
    <lineage>
        <taxon>Archaea</taxon>
        <taxon>Methanobacteriati</taxon>
        <taxon>Methanobacteriota</taxon>
        <taxon>Stenosarchaea group</taxon>
        <taxon>Methanomicrobia</taxon>
        <taxon>Methanocellales</taxon>
        <taxon>Methanocellaceae</taxon>
        <taxon>Methanocella</taxon>
    </lineage>
</organism>
<dbReference type="InterPro" id="IPR028098">
    <property type="entry name" value="Glyco_trans_4-like_N"/>
</dbReference>
<dbReference type="GO" id="GO:0016757">
    <property type="term" value="F:glycosyltransferase activity"/>
    <property type="evidence" value="ECO:0007669"/>
    <property type="project" value="InterPro"/>
</dbReference>
<dbReference type="eggNOG" id="arCOG01411">
    <property type="taxonomic scope" value="Archaea"/>
</dbReference>
<gene>
    <name evidence="3" type="ordered locus">Mtc_0543</name>
</gene>
<protein>
    <submittedName>
        <fullName evidence="3">Glycosyltransferase</fullName>
    </submittedName>
</protein>
<evidence type="ECO:0000259" key="1">
    <source>
        <dbReference type="Pfam" id="PF00534"/>
    </source>
</evidence>
<dbReference type="HOGENOM" id="CLU_009583_2_1_2"/>
<dbReference type="OrthoDB" id="109596at2157"/>
<dbReference type="Pfam" id="PF13439">
    <property type="entry name" value="Glyco_transf_4"/>
    <property type="match status" value="1"/>
</dbReference>
<dbReference type="Gene3D" id="3.40.50.2000">
    <property type="entry name" value="Glycogen Phosphorylase B"/>
    <property type="match status" value="2"/>
</dbReference>
<dbReference type="Pfam" id="PF00534">
    <property type="entry name" value="Glycos_transf_1"/>
    <property type="match status" value="1"/>
</dbReference>
<keyword evidence="4" id="KW-1185">Reference proteome</keyword>
<dbReference type="PANTHER" id="PTHR45947:SF3">
    <property type="entry name" value="SULFOQUINOVOSYL TRANSFERASE SQD2"/>
    <property type="match status" value="1"/>
</dbReference>
<feature type="domain" description="Glycosyltransferase subfamily 4-like N-terminal" evidence="2">
    <location>
        <begin position="20"/>
        <end position="184"/>
    </location>
</feature>
<sequence>MEAQDIRILRIASDLYPSTVGGAALHAHNMSVMQAKLENEVTVYTSRHDGMPFTETISGYRVERFRPLMKLYGNPAMPSLLLRLAAENKNYDIIHAHSHLYLSTNICSLIRKFSSTPLVITSHGLTSQTAPGWLNHIYLATLGKWTLNAADRIICYTEEEKEEMERLGVDGRKIRVIHNGIDTSLFKPAERRRDGNRLLWIGRFVPGKGVHYLVEAFAEAITVKRDLTLEMVGKGPQLGAIREKVHELGLDDMVKIIEFLPNEELPAVYQSADVFILSSLTEGVPRTMLEAMSCGLPVICTDLPQLRRIVEGCGLIVPARDSRALAKAMLKVSSDPALAQSLGACGRERVMKSFSWDETVQKTLLLYRDVIESRSTYYEGERCNAHPDGRTV</sequence>
<dbReference type="CDD" id="cd03801">
    <property type="entry name" value="GT4_PimA-like"/>
    <property type="match status" value="1"/>
</dbReference>
<name>H8I5I9_METCZ</name>
<evidence type="ECO:0000313" key="3">
    <source>
        <dbReference type="EMBL" id="AFC99308.1"/>
    </source>
</evidence>
<feature type="domain" description="Glycosyl transferase family 1" evidence="1">
    <location>
        <begin position="188"/>
        <end position="348"/>
    </location>
</feature>
<evidence type="ECO:0000259" key="2">
    <source>
        <dbReference type="Pfam" id="PF13439"/>
    </source>
</evidence>
<dbReference type="AlphaFoldDB" id="H8I5I9"/>
<dbReference type="PANTHER" id="PTHR45947">
    <property type="entry name" value="SULFOQUINOVOSYL TRANSFERASE SQD2"/>
    <property type="match status" value="1"/>
</dbReference>
<evidence type="ECO:0000313" key="4">
    <source>
        <dbReference type="Proteomes" id="UP000005233"/>
    </source>
</evidence>
<reference evidence="3 4" key="1">
    <citation type="journal article" date="2012" name="J. Bacteriol.">
        <title>Complete genome sequence of a thermophilic methanogen, Methanocella conradii HZ254, isolated from Chinese rice field soil.</title>
        <authorList>
            <person name="Lu Z."/>
            <person name="Lu Y."/>
        </authorList>
    </citation>
    <scope>NUCLEOTIDE SEQUENCE [LARGE SCALE GENOMIC DNA]</scope>
    <source>
        <strain evidence="4">DSM 24694 / JCM 17849 / CGMCC 1.5162 / HZ254</strain>
    </source>
</reference>
<dbReference type="Proteomes" id="UP000005233">
    <property type="component" value="Chromosome"/>
</dbReference>
<dbReference type="InterPro" id="IPR050194">
    <property type="entry name" value="Glycosyltransferase_grp1"/>
</dbReference>
<proteinExistence type="predicted"/>
<dbReference type="InterPro" id="IPR001296">
    <property type="entry name" value="Glyco_trans_1"/>
</dbReference>
<dbReference type="STRING" id="1041930.Mtc_0543"/>
<dbReference type="KEGG" id="mez:Mtc_0543"/>